<dbReference type="PANTHER" id="PTHR46230:SF7">
    <property type="entry name" value="BOLA-LIKE PROTEIN 1"/>
    <property type="match status" value="1"/>
</dbReference>
<comment type="similarity">
    <text evidence="1">Belongs to the BolA/IbaG family.</text>
</comment>
<evidence type="ECO:0000313" key="3">
    <source>
        <dbReference type="Proteomes" id="UP000189580"/>
    </source>
</evidence>
<dbReference type="PANTHER" id="PTHR46230">
    <property type="match status" value="1"/>
</dbReference>
<evidence type="ECO:0000313" key="2">
    <source>
        <dbReference type="EMBL" id="ANB15628.1"/>
    </source>
</evidence>
<dbReference type="Proteomes" id="UP000189580">
    <property type="component" value="Chromosome b"/>
</dbReference>
<dbReference type="InterPro" id="IPR036065">
    <property type="entry name" value="BolA-like_sf"/>
</dbReference>
<accession>A0A167FRZ5</accession>
<dbReference type="OrthoDB" id="411584at2759"/>
<dbReference type="SUPFAM" id="SSF82657">
    <property type="entry name" value="BolA-like"/>
    <property type="match status" value="1"/>
</dbReference>
<organism evidence="2 3">
    <name type="scientific">Sugiyamaella lignohabitans</name>
    <dbReference type="NCBI Taxonomy" id="796027"/>
    <lineage>
        <taxon>Eukaryota</taxon>
        <taxon>Fungi</taxon>
        <taxon>Dikarya</taxon>
        <taxon>Ascomycota</taxon>
        <taxon>Saccharomycotina</taxon>
        <taxon>Dipodascomycetes</taxon>
        <taxon>Dipodascales</taxon>
        <taxon>Trichomonascaceae</taxon>
        <taxon>Sugiyamaella</taxon>
    </lineage>
</organism>
<keyword evidence="3" id="KW-1185">Reference proteome</keyword>
<proteinExistence type="inferred from homology"/>
<dbReference type="InterPro" id="IPR002634">
    <property type="entry name" value="BolA"/>
</dbReference>
<dbReference type="Gene3D" id="3.30.300.90">
    <property type="entry name" value="BolA-like"/>
    <property type="match status" value="1"/>
</dbReference>
<dbReference type="Pfam" id="PF01722">
    <property type="entry name" value="BolA"/>
    <property type="match status" value="1"/>
</dbReference>
<protein>
    <submittedName>
        <fullName evidence="2">Uncharacterized protein</fullName>
    </submittedName>
</protein>
<dbReference type="EMBL" id="CP014503">
    <property type="protein sequence ID" value="ANB15628.1"/>
    <property type="molecule type" value="Genomic_DNA"/>
</dbReference>
<sequence length="121" mass="13675">MLKRPIHSLIRRMSTMPFTVPDTPTARVIAAKITSNLKPEHLEIFNDSSKHAHHAAMRGSSNITESHFRLVIVSDIFEGKNAPSRHRMVYDLLKEELSAPNGVHALQLQTKTPSEFSKLHQ</sequence>
<evidence type="ECO:0000256" key="1">
    <source>
        <dbReference type="RuleBase" id="RU003860"/>
    </source>
</evidence>
<dbReference type="GO" id="GO:0005759">
    <property type="term" value="C:mitochondrial matrix"/>
    <property type="evidence" value="ECO:0007669"/>
    <property type="project" value="TreeGrafter"/>
</dbReference>
<gene>
    <name evidence="2" type="ORF">AWJ20_3265</name>
</gene>
<dbReference type="RefSeq" id="XP_018738105.1">
    <property type="nucleotide sequence ID" value="XM_018880270.1"/>
</dbReference>
<dbReference type="KEGG" id="slb:AWJ20_3265"/>
<reference evidence="2 3" key="1">
    <citation type="submission" date="2016-02" db="EMBL/GenBank/DDBJ databases">
        <title>Complete genome sequence and transcriptome regulation of the pentose utilising yeast Sugiyamaella lignohabitans.</title>
        <authorList>
            <person name="Bellasio M."/>
            <person name="Peymann A."/>
            <person name="Valli M."/>
            <person name="Sipitzky M."/>
            <person name="Graf A."/>
            <person name="Sauer M."/>
            <person name="Marx H."/>
            <person name="Mattanovich D."/>
        </authorList>
    </citation>
    <scope>NUCLEOTIDE SEQUENCE [LARGE SCALE GENOMIC DNA]</scope>
    <source>
        <strain evidence="2 3">CBS 10342</strain>
    </source>
</reference>
<dbReference type="GO" id="GO:0044572">
    <property type="term" value="P:[4Fe-4S] cluster assembly"/>
    <property type="evidence" value="ECO:0007669"/>
    <property type="project" value="TreeGrafter"/>
</dbReference>
<dbReference type="AlphaFoldDB" id="A0A167FRZ5"/>
<name>A0A167FRZ5_9ASCO</name>
<dbReference type="GeneID" id="30035268"/>